<dbReference type="PANTHER" id="PTHR31814">
    <property type="match status" value="1"/>
</dbReference>
<evidence type="ECO:0000256" key="1">
    <source>
        <dbReference type="ARBA" id="ARBA00005017"/>
    </source>
</evidence>
<dbReference type="InterPro" id="IPR035102">
    <property type="entry name" value="Phosphomevalonate_kinase"/>
</dbReference>
<dbReference type="Proteomes" id="UP000019249">
    <property type="component" value="Unassembled WGS sequence"/>
</dbReference>
<evidence type="ECO:0000259" key="8">
    <source>
        <dbReference type="Pfam" id="PF08544"/>
    </source>
</evidence>
<feature type="domain" description="GHMP kinase N-terminal" evidence="7">
    <location>
        <begin position="85"/>
        <end position="168"/>
    </location>
</feature>
<dbReference type="PRINTS" id="PR00959">
    <property type="entry name" value="MEVGALKINASE"/>
</dbReference>
<dbReference type="InterPro" id="IPR005917">
    <property type="entry name" value="Pmev_kinase_bact"/>
</dbReference>
<organism evidence="9 10">
    <name type="scientific">Listeria floridensis FSL S10-1187</name>
    <dbReference type="NCBI Taxonomy" id="1265817"/>
    <lineage>
        <taxon>Bacteria</taxon>
        <taxon>Bacillati</taxon>
        <taxon>Bacillota</taxon>
        <taxon>Bacilli</taxon>
        <taxon>Bacillales</taxon>
        <taxon>Listeriaceae</taxon>
        <taxon>Listeria</taxon>
    </lineage>
</organism>
<evidence type="ECO:0000256" key="5">
    <source>
        <dbReference type="ARBA" id="ARBA00022777"/>
    </source>
</evidence>
<evidence type="ECO:0000256" key="3">
    <source>
        <dbReference type="ARBA" id="ARBA00022679"/>
    </source>
</evidence>
<dbReference type="EMBL" id="AODF01000020">
    <property type="protein sequence ID" value="EUJ31018.1"/>
    <property type="molecule type" value="Genomic_DNA"/>
</dbReference>
<dbReference type="PANTHER" id="PTHR31814:SF2">
    <property type="entry name" value="PHOSPHOMEVALONATE KINASE"/>
    <property type="match status" value="1"/>
</dbReference>
<keyword evidence="5 9" id="KW-0418">Kinase</keyword>
<keyword evidence="10" id="KW-1185">Reference proteome</keyword>
<dbReference type="Gene3D" id="3.30.70.890">
    <property type="entry name" value="GHMP kinase, C-terminal domain"/>
    <property type="match status" value="1"/>
</dbReference>
<dbReference type="InterPro" id="IPR020568">
    <property type="entry name" value="Ribosomal_Su5_D2-typ_SF"/>
</dbReference>
<dbReference type="SUPFAM" id="SSF55060">
    <property type="entry name" value="GHMP Kinase, C-terminal domain"/>
    <property type="match status" value="1"/>
</dbReference>
<dbReference type="NCBIfam" id="TIGR01220">
    <property type="entry name" value="Pmev_kin_Gr_pos"/>
    <property type="match status" value="1"/>
</dbReference>
<gene>
    <name evidence="9" type="ORF">MFLO_10002</name>
</gene>
<evidence type="ECO:0000256" key="2">
    <source>
        <dbReference type="ARBA" id="ARBA00012958"/>
    </source>
</evidence>
<keyword evidence="6" id="KW-0067">ATP-binding</keyword>
<dbReference type="InterPro" id="IPR013750">
    <property type="entry name" value="GHMP_kinase_C_dom"/>
</dbReference>
<dbReference type="InterPro" id="IPR014721">
    <property type="entry name" value="Ribsml_uS5_D2-typ_fold_subgr"/>
</dbReference>
<feature type="domain" description="GHMP kinase C-terminal" evidence="8">
    <location>
        <begin position="256"/>
        <end position="340"/>
    </location>
</feature>
<dbReference type="InterPro" id="IPR006204">
    <property type="entry name" value="GHMP_kinase_N_dom"/>
</dbReference>
<evidence type="ECO:0000256" key="4">
    <source>
        <dbReference type="ARBA" id="ARBA00022741"/>
    </source>
</evidence>
<comment type="pathway">
    <text evidence="1">Isoprenoid biosynthesis; isopentenyl diphosphate biosynthesis via mevalonate pathway; isopentenyl diphosphate from (R)-mevalonate: step 2/3.</text>
</comment>
<dbReference type="EC" id="2.7.4.2" evidence="2"/>
<evidence type="ECO:0000256" key="6">
    <source>
        <dbReference type="ARBA" id="ARBA00022840"/>
    </source>
</evidence>
<evidence type="ECO:0000259" key="7">
    <source>
        <dbReference type="Pfam" id="PF00288"/>
    </source>
</evidence>
<dbReference type="SUPFAM" id="SSF54211">
    <property type="entry name" value="Ribosomal protein S5 domain 2-like"/>
    <property type="match status" value="1"/>
</dbReference>
<keyword evidence="4" id="KW-0547">Nucleotide-binding</keyword>
<dbReference type="Pfam" id="PF08544">
    <property type="entry name" value="GHMP_kinases_C"/>
    <property type="match status" value="1"/>
</dbReference>
<dbReference type="GO" id="GO:0016301">
    <property type="term" value="F:kinase activity"/>
    <property type="evidence" value="ECO:0007669"/>
    <property type="project" value="UniProtKB-KW"/>
</dbReference>
<dbReference type="Pfam" id="PF00288">
    <property type="entry name" value="GHMP_kinases_N"/>
    <property type="match status" value="1"/>
</dbReference>
<reference evidence="9 10" key="1">
    <citation type="journal article" date="2014" name="Int. J. Syst. Evol. Microbiol.">
        <title>Listeria floridensis sp. nov., Listeria aquatica sp. nov., Listeria cornellensis sp. nov., Listeria riparia sp. nov. and Listeria grandensis sp. nov., from agricultural and natural environments.</title>
        <authorList>
            <person name="den Bakker H.C."/>
            <person name="Warchocki S."/>
            <person name="Wright E.M."/>
            <person name="Allred A.F."/>
            <person name="Ahlstrom C."/>
            <person name="Manuel C.S."/>
            <person name="Stasiewicz M.J."/>
            <person name="Burrell A."/>
            <person name="Roof S."/>
            <person name="Strawn L."/>
            <person name="Fortes E.D."/>
            <person name="Nightingale K.K."/>
            <person name="Kephart D."/>
            <person name="Wiedmann M."/>
        </authorList>
    </citation>
    <scope>NUCLEOTIDE SEQUENCE [LARGE SCALE GENOMIC DNA]</scope>
    <source>
        <strain evidence="9 10">FSL S10-1187</strain>
    </source>
</reference>
<proteinExistence type="predicted"/>
<evidence type="ECO:0000313" key="9">
    <source>
        <dbReference type="EMBL" id="EUJ31018.1"/>
    </source>
</evidence>
<sequence>MMKVEVKIPGKLYIAGEYAVVESGHTAILTAVDRYITLKLEDSSKNELKIPHYKEKVTWPLGGELNPEGEHWAFTAEAINTATAYFKARNIPLTPIKMTIETELIDDSGAKYGLGSSAAATTAVITALMAKFAPETDLLTKFKLAALSHLVVQGNGSCGDIACCMYGGLIAYTTFDQEWIKYHLPYKSLAWFIANPWPQLKIERISEPDLPFLIGWTGNPVSTGQLVSDIQIFKQKNPDAYTHFLNGSTVAVQKLLQGLKTQNHTLIFEAVKENRALLQELGQNAGVQIETELLAGLAETAEELSGAGKSSGSGGGDCGIAFLPNETAAESVKKAWQAKGILPLPFAIGQVIVKK</sequence>
<dbReference type="Gene3D" id="3.30.230.10">
    <property type="match status" value="1"/>
</dbReference>
<accession>A0ABN0REI8</accession>
<dbReference type="RefSeq" id="WP_036097568.1">
    <property type="nucleotide sequence ID" value="NZ_AODF01000020.1"/>
</dbReference>
<protein>
    <recommendedName>
        <fullName evidence="2">phosphomevalonate kinase</fullName>
        <ecNumber evidence="2">2.7.4.2</ecNumber>
    </recommendedName>
</protein>
<dbReference type="InterPro" id="IPR036554">
    <property type="entry name" value="GHMP_kinase_C_sf"/>
</dbReference>
<name>A0ABN0REI8_9LIST</name>
<evidence type="ECO:0000313" key="10">
    <source>
        <dbReference type="Proteomes" id="UP000019249"/>
    </source>
</evidence>
<keyword evidence="3" id="KW-0808">Transferase</keyword>
<comment type="caution">
    <text evidence="9">The sequence shown here is derived from an EMBL/GenBank/DDBJ whole genome shotgun (WGS) entry which is preliminary data.</text>
</comment>